<evidence type="ECO:0000313" key="4">
    <source>
        <dbReference type="Proteomes" id="UP000006640"/>
    </source>
</evidence>
<feature type="domain" description="Endonuclease/exonuclease/phosphatase" evidence="2">
    <location>
        <begin position="114"/>
        <end position="319"/>
    </location>
</feature>
<dbReference type="InterPro" id="IPR036691">
    <property type="entry name" value="Endo/exonu/phosph_ase_sf"/>
</dbReference>
<dbReference type="EMBL" id="CP001874">
    <property type="protein sequence ID" value="ADG89656.1"/>
    <property type="molecule type" value="Genomic_DNA"/>
</dbReference>
<dbReference type="eggNOG" id="COG3021">
    <property type="taxonomic scope" value="Bacteria"/>
</dbReference>
<gene>
    <name evidence="3" type="ordered locus">Tbis_2958</name>
</gene>
<keyword evidence="3" id="KW-0378">Hydrolase</keyword>
<dbReference type="SUPFAM" id="SSF56219">
    <property type="entry name" value="DNase I-like"/>
    <property type="match status" value="1"/>
</dbReference>
<organism evidence="3 4">
    <name type="scientific">Thermobispora bispora (strain ATCC 19993 / DSM 43833 / CBS 139.67 / JCM 10125 / KCTC 9307 / NBRC 14880 / R51)</name>
    <dbReference type="NCBI Taxonomy" id="469371"/>
    <lineage>
        <taxon>Bacteria</taxon>
        <taxon>Bacillati</taxon>
        <taxon>Actinomycetota</taxon>
        <taxon>Actinomycetes</taxon>
        <taxon>Streptosporangiales</taxon>
        <taxon>Streptosporangiaceae</taxon>
        <taxon>Thermobispora</taxon>
    </lineage>
</organism>
<protein>
    <submittedName>
        <fullName evidence="3">Endonuclease/exonuclease/phosphatase</fullName>
    </submittedName>
</protein>
<proteinExistence type="predicted"/>
<keyword evidence="3" id="KW-0255">Endonuclease</keyword>
<accession>D6Y7E5</accession>
<dbReference type="KEGG" id="tbi:Tbis_2958"/>
<reference evidence="3 4" key="1">
    <citation type="submission" date="2010-01" db="EMBL/GenBank/DDBJ databases">
        <title>The complete genome of Thermobispora bispora DSM 43833.</title>
        <authorList>
            <consortium name="US DOE Joint Genome Institute (JGI-PGF)"/>
            <person name="Lucas S."/>
            <person name="Copeland A."/>
            <person name="Lapidus A."/>
            <person name="Glavina del Rio T."/>
            <person name="Dalin E."/>
            <person name="Tice H."/>
            <person name="Bruce D."/>
            <person name="Goodwin L."/>
            <person name="Pitluck S."/>
            <person name="Kyrpides N."/>
            <person name="Mavromatis K."/>
            <person name="Ivanova N."/>
            <person name="Mikhailova N."/>
            <person name="Chertkov O."/>
            <person name="Brettin T."/>
            <person name="Detter J.C."/>
            <person name="Han C."/>
            <person name="Larimer F."/>
            <person name="Land M."/>
            <person name="Hauser L."/>
            <person name="Markowitz V."/>
            <person name="Cheng J.-F."/>
            <person name="Hugenholtz P."/>
            <person name="Woyke T."/>
            <person name="Wu D."/>
            <person name="Jando M."/>
            <person name="Schneider S."/>
            <person name="Klenk H.-P."/>
            <person name="Eisen J.A."/>
        </authorList>
    </citation>
    <scope>NUCLEOTIDE SEQUENCE [LARGE SCALE GENOMIC DNA]</scope>
    <source>
        <strain evidence="4">ATCC 19993 / DSM 43833 / CBS 139.67 / JCM 10125 / KCTC 9307 / NBRC 14880 / R51</strain>
    </source>
</reference>
<dbReference type="STRING" id="469371.Tbis_2958"/>
<evidence type="ECO:0000259" key="2">
    <source>
        <dbReference type="Pfam" id="PF03372"/>
    </source>
</evidence>
<dbReference type="GO" id="GO:0004519">
    <property type="term" value="F:endonuclease activity"/>
    <property type="evidence" value="ECO:0007669"/>
    <property type="project" value="UniProtKB-KW"/>
</dbReference>
<evidence type="ECO:0000256" key="1">
    <source>
        <dbReference type="SAM" id="Phobius"/>
    </source>
</evidence>
<name>D6Y7E5_THEBD</name>
<dbReference type="Proteomes" id="UP000006640">
    <property type="component" value="Chromosome"/>
</dbReference>
<dbReference type="HOGENOM" id="CLU_052333_1_0_11"/>
<keyword evidence="4" id="KW-1185">Reference proteome</keyword>
<keyword evidence="1" id="KW-0812">Transmembrane</keyword>
<dbReference type="Gene3D" id="3.60.10.10">
    <property type="entry name" value="Endonuclease/exonuclease/phosphatase"/>
    <property type="match status" value="1"/>
</dbReference>
<dbReference type="Pfam" id="PF03372">
    <property type="entry name" value="Exo_endo_phos"/>
    <property type="match status" value="1"/>
</dbReference>
<feature type="transmembrane region" description="Helical" evidence="1">
    <location>
        <begin position="50"/>
        <end position="73"/>
    </location>
</feature>
<dbReference type="RefSeq" id="WP_013133189.1">
    <property type="nucleotide sequence ID" value="NC_014165.1"/>
</dbReference>
<dbReference type="GO" id="GO:0004527">
    <property type="term" value="F:exonuclease activity"/>
    <property type="evidence" value="ECO:0007669"/>
    <property type="project" value="UniProtKB-KW"/>
</dbReference>
<dbReference type="OrthoDB" id="2340043at2"/>
<sequence>MTRTGASDVGGVVRAPERRRRVSPWLAWLVVAPFPAWAVARLAGLDRVPLLVEAMAATPYAAVGSLIALLVAAAARVRGAIAVGLATVLTMAAMVVPRALPSAPAATGPALKVLTANLFFGHADAPAVVALVRRLRPDVLSLQELTPRALAALDAAGLGELLPYRHTEEGWGASGGGIFSRYPLTEQPGFSPGGGHAMPRARFTLPTGQAVEIVNVHTVAPLGPAVADWRAQLAALPRPEPGVIRVLAGDFNATLDHADLRRVLAAGYADAADATGTGLVPTWPSGRRLPPLITIDHVLYDRRASAVRTEVHTLPFTDHRAFFAELRLPGR</sequence>
<keyword evidence="1" id="KW-0472">Membrane</keyword>
<keyword evidence="1" id="KW-1133">Transmembrane helix</keyword>
<keyword evidence="3" id="KW-0540">Nuclease</keyword>
<feature type="transmembrane region" description="Helical" evidence="1">
    <location>
        <begin position="25"/>
        <end position="44"/>
    </location>
</feature>
<dbReference type="AlphaFoldDB" id="D6Y7E5"/>
<feature type="transmembrane region" description="Helical" evidence="1">
    <location>
        <begin position="80"/>
        <end position="100"/>
    </location>
</feature>
<keyword evidence="3" id="KW-0269">Exonuclease</keyword>
<dbReference type="InterPro" id="IPR005135">
    <property type="entry name" value="Endo/exonuclease/phosphatase"/>
</dbReference>
<evidence type="ECO:0000313" key="3">
    <source>
        <dbReference type="EMBL" id="ADG89656.1"/>
    </source>
</evidence>